<evidence type="ECO:0000313" key="4">
    <source>
        <dbReference type="Proteomes" id="UP000035680"/>
    </source>
</evidence>
<keyword evidence="2" id="KW-0732">Signal</keyword>
<dbReference type="PROSITE" id="PS50015">
    <property type="entry name" value="SAP_B"/>
    <property type="match status" value="1"/>
</dbReference>
<organism evidence="4 5">
    <name type="scientific">Strongyloides venezuelensis</name>
    <name type="common">Threadworm</name>
    <dbReference type="NCBI Taxonomy" id="75913"/>
    <lineage>
        <taxon>Eukaryota</taxon>
        <taxon>Metazoa</taxon>
        <taxon>Ecdysozoa</taxon>
        <taxon>Nematoda</taxon>
        <taxon>Chromadorea</taxon>
        <taxon>Rhabditida</taxon>
        <taxon>Tylenchina</taxon>
        <taxon>Panagrolaimomorpha</taxon>
        <taxon>Strongyloidoidea</taxon>
        <taxon>Strongyloididae</taxon>
        <taxon>Strongyloides</taxon>
    </lineage>
</organism>
<dbReference type="Gene3D" id="1.10.225.10">
    <property type="entry name" value="Saposin-like"/>
    <property type="match status" value="1"/>
</dbReference>
<feature type="signal peptide" evidence="2">
    <location>
        <begin position="1"/>
        <end position="19"/>
    </location>
</feature>
<name>A0A0K0FBK0_STRVS</name>
<accession>A0A0K0FBK0</accession>
<keyword evidence="4" id="KW-1185">Reference proteome</keyword>
<dbReference type="AlphaFoldDB" id="A0A0K0FBK0"/>
<dbReference type="InterPro" id="IPR011001">
    <property type="entry name" value="Saposin-like"/>
</dbReference>
<feature type="domain" description="Saposin B-type" evidence="3">
    <location>
        <begin position="26"/>
        <end position="111"/>
    </location>
</feature>
<keyword evidence="1" id="KW-1015">Disulfide bond</keyword>
<evidence type="ECO:0000256" key="1">
    <source>
        <dbReference type="ARBA" id="ARBA00023157"/>
    </source>
</evidence>
<evidence type="ECO:0000313" key="5">
    <source>
        <dbReference type="WBParaSite" id="SVE_0621100.1"/>
    </source>
</evidence>
<sequence>MKQYLATLLLASVIAISMAMVMHDAKNLLCSPCKFIFKEVAKELPEADKITEKTLKVAIDVVCKRFLGGIPLAKEVCDKLGGDAVDELYKFILKEDKKINPESICKHLHMC</sequence>
<dbReference type="WBParaSite" id="SVE_0621100.1">
    <property type="protein sequence ID" value="SVE_0621100.1"/>
    <property type="gene ID" value="SVE_0621100"/>
</dbReference>
<dbReference type="InterPro" id="IPR008139">
    <property type="entry name" value="SaposinB_dom"/>
</dbReference>
<reference evidence="5" key="2">
    <citation type="submission" date="2015-08" db="UniProtKB">
        <authorList>
            <consortium name="WormBaseParasite"/>
        </authorList>
    </citation>
    <scope>IDENTIFICATION</scope>
</reference>
<dbReference type="Proteomes" id="UP000035680">
    <property type="component" value="Unassembled WGS sequence"/>
</dbReference>
<dbReference type="SMART" id="SM00741">
    <property type="entry name" value="SapB"/>
    <property type="match status" value="1"/>
</dbReference>
<evidence type="ECO:0000256" key="2">
    <source>
        <dbReference type="SAM" id="SignalP"/>
    </source>
</evidence>
<evidence type="ECO:0000259" key="3">
    <source>
        <dbReference type="PROSITE" id="PS50015"/>
    </source>
</evidence>
<reference evidence="4" key="1">
    <citation type="submission" date="2014-07" db="EMBL/GenBank/DDBJ databases">
        <authorList>
            <person name="Martin A.A"/>
            <person name="De Silva N."/>
        </authorList>
    </citation>
    <scope>NUCLEOTIDE SEQUENCE</scope>
</reference>
<feature type="chain" id="PRO_5005329448" evidence="2">
    <location>
        <begin position="20"/>
        <end position="111"/>
    </location>
</feature>
<protein>
    <submittedName>
        <fullName evidence="5">Saposin B-type domain-containing protein</fullName>
    </submittedName>
</protein>
<dbReference type="SUPFAM" id="SSF47862">
    <property type="entry name" value="Saposin"/>
    <property type="match status" value="1"/>
</dbReference>
<proteinExistence type="predicted"/>